<dbReference type="Proteomes" id="UP000030754">
    <property type="component" value="Unassembled WGS sequence"/>
</dbReference>
<dbReference type="GeneID" id="25475420"/>
<dbReference type="OrthoDB" id="29523at2759"/>
<organism evidence="1 2">
    <name type="scientific">Eimeria necatrix</name>
    <dbReference type="NCBI Taxonomy" id="51315"/>
    <lineage>
        <taxon>Eukaryota</taxon>
        <taxon>Sar</taxon>
        <taxon>Alveolata</taxon>
        <taxon>Apicomplexa</taxon>
        <taxon>Conoidasida</taxon>
        <taxon>Coccidia</taxon>
        <taxon>Eucoccidiorida</taxon>
        <taxon>Eimeriorina</taxon>
        <taxon>Eimeriidae</taxon>
        <taxon>Eimeria</taxon>
    </lineage>
</organism>
<evidence type="ECO:0000313" key="2">
    <source>
        <dbReference type="Proteomes" id="UP000030754"/>
    </source>
</evidence>
<keyword evidence="2" id="KW-1185">Reference proteome</keyword>
<reference evidence="1" key="1">
    <citation type="submission" date="2013-10" db="EMBL/GenBank/DDBJ databases">
        <title>Genomic analysis of the causative agents of coccidiosis in chickens.</title>
        <authorList>
            <person name="Reid A.J."/>
            <person name="Blake D."/>
            <person name="Billington K."/>
            <person name="Browne H."/>
            <person name="Dunn M."/>
            <person name="Hung S."/>
            <person name="Kawahara F."/>
            <person name="Miranda-Saavedra D."/>
            <person name="Mourier T."/>
            <person name="Nagra H."/>
            <person name="Otto T.D."/>
            <person name="Rawlings N."/>
            <person name="Sanchez A."/>
            <person name="Sanders M."/>
            <person name="Subramaniam C."/>
            <person name="Tay Y."/>
            <person name="Dear P."/>
            <person name="Doerig C."/>
            <person name="Gruber A."/>
            <person name="Parkinson J."/>
            <person name="Shirley M."/>
            <person name="Wan K.L."/>
            <person name="Berriman M."/>
            <person name="Tomley F."/>
            <person name="Pain A."/>
        </authorList>
    </citation>
    <scope>NUCLEOTIDE SEQUENCE [LARGE SCALE GENOMIC DNA]</scope>
    <source>
        <strain evidence="1">Houghton</strain>
    </source>
</reference>
<name>U6N108_9EIME</name>
<sequence>MSKAFAARLLKTDGCRSKPFHSPFAAAVLKKFGWTE</sequence>
<dbReference type="VEuPathDB" id="ToxoDB:ENH_00052730"/>
<dbReference type="AlphaFoldDB" id="U6N108"/>
<proteinExistence type="predicted"/>
<dbReference type="EMBL" id="HG725544">
    <property type="protein sequence ID" value="CDJ68449.1"/>
    <property type="molecule type" value="Genomic_DNA"/>
</dbReference>
<dbReference type="RefSeq" id="XP_013436916.1">
    <property type="nucleotide sequence ID" value="XM_013581462.1"/>
</dbReference>
<protein>
    <submittedName>
        <fullName evidence="1">G-patch domain-containing protein, putative</fullName>
    </submittedName>
</protein>
<gene>
    <name evidence="1" type="ORF">ENH_00052730</name>
</gene>
<accession>U6N108</accession>
<reference evidence="1" key="2">
    <citation type="submission" date="2013-10" db="EMBL/GenBank/DDBJ databases">
        <authorList>
            <person name="Aslett M."/>
        </authorList>
    </citation>
    <scope>NUCLEOTIDE SEQUENCE [LARGE SCALE GENOMIC DNA]</scope>
    <source>
        <strain evidence="1">Houghton</strain>
    </source>
</reference>
<evidence type="ECO:0000313" key="1">
    <source>
        <dbReference type="EMBL" id="CDJ68449.1"/>
    </source>
</evidence>